<accession>A0AAV7W733</accession>
<feature type="compositionally biased region" description="Basic and acidic residues" evidence="1">
    <location>
        <begin position="65"/>
        <end position="77"/>
    </location>
</feature>
<reference evidence="2" key="1">
    <citation type="journal article" date="2022" name="bioRxiv">
        <title>Sequencing and chromosome-scale assembly of the giantPleurodeles waltlgenome.</title>
        <authorList>
            <person name="Brown T."/>
            <person name="Elewa A."/>
            <person name="Iarovenko S."/>
            <person name="Subramanian E."/>
            <person name="Araus A.J."/>
            <person name="Petzold A."/>
            <person name="Susuki M."/>
            <person name="Suzuki K.-i.T."/>
            <person name="Hayashi T."/>
            <person name="Toyoda A."/>
            <person name="Oliveira C."/>
            <person name="Osipova E."/>
            <person name="Leigh N.D."/>
            <person name="Simon A."/>
            <person name="Yun M.H."/>
        </authorList>
    </citation>
    <scope>NUCLEOTIDE SEQUENCE</scope>
    <source>
        <strain evidence="2">20211129_DDA</strain>
        <tissue evidence="2">Liver</tissue>
    </source>
</reference>
<dbReference type="AlphaFoldDB" id="A0AAV7W733"/>
<comment type="caution">
    <text evidence="2">The sequence shown here is derived from an EMBL/GenBank/DDBJ whole genome shotgun (WGS) entry which is preliminary data.</text>
</comment>
<evidence type="ECO:0000313" key="3">
    <source>
        <dbReference type="Proteomes" id="UP001066276"/>
    </source>
</evidence>
<name>A0AAV7W733_PLEWA</name>
<evidence type="ECO:0000256" key="1">
    <source>
        <dbReference type="SAM" id="MobiDB-lite"/>
    </source>
</evidence>
<keyword evidence="3" id="KW-1185">Reference proteome</keyword>
<protein>
    <submittedName>
        <fullName evidence="2">Uncharacterized protein</fullName>
    </submittedName>
</protein>
<evidence type="ECO:0000313" key="2">
    <source>
        <dbReference type="EMBL" id="KAJ1208381.1"/>
    </source>
</evidence>
<proteinExistence type="predicted"/>
<sequence length="166" mass="18280">MEPSKVVQALKILQDEGREDLIKEGVLEEAWVGLRRPKRLSSRGVSASVIACSSSPQKCKKFKAKSAEGRKASRSPDEFAETSAKVQGSPTWFARKRGAGRSSQRSGGSLARWVAAGGRGPSRVRRRCYRGRGRSVNVCEREGRGALRPTCKPNRLKKELGVRQPF</sequence>
<organism evidence="2 3">
    <name type="scientific">Pleurodeles waltl</name>
    <name type="common">Iberian ribbed newt</name>
    <dbReference type="NCBI Taxonomy" id="8319"/>
    <lineage>
        <taxon>Eukaryota</taxon>
        <taxon>Metazoa</taxon>
        <taxon>Chordata</taxon>
        <taxon>Craniata</taxon>
        <taxon>Vertebrata</taxon>
        <taxon>Euteleostomi</taxon>
        <taxon>Amphibia</taxon>
        <taxon>Batrachia</taxon>
        <taxon>Caudata</taxon>
        <taxon>Salamandroidea</taxon>
        <taxon>Salamandridae</taxon>
        <taxon>Pleurodelinae</taxon>
        <taxon>Pleurodeles</taxon>
    </lineage>
</organism>
<feature type="region of interest" description="Disordered" evidence="1">
    <location>
        <begin position="61"/>
        <end position="116"/>
    </location>
</feature>
<feature type="compositionally biased region" description="Low complexity" evidence="1">
    <location>
        <begin position="100"/>
        <end position="112"/>
    </location>
</feature>
<dbReference type="EMBL" id="JANPWB010000002">
    <property type="protein sequence ID" value="KAJ1208381.1"/>
    <property type="molecule type" value="Genomic_DNA"/>
</dbReference>
<gene>
    <name evidence="2" type="ORF">NDU88_003767</name>
</gene>
<dbReference type="Proteomes" id="UP001066276">
    <property type="component" value="Chromosome 1_2"/>
</dbReference>